<dbReference type="InterPro" id="IPR045857">
    <property type="entry name" value="O16G_dom_2"/>
</dbReference>
<dbReference type="Gene3D" id="1.10.1740.10">
    <property type="match status" value="1"/>
</dbReference>
<dbReference type="PANTHER" id="PTHR10357:SF213">
    <property type="entry name" value="ALPHA AMYLASE CATALYTIC REGION"/>
    <property type="match status" value="1"/>
</dbReference>
<dbReference type="STRING" id="315423.SAMN04488020_102206"/>
<sequence length="632" mass="70642">MAKDDSAATVPDDTLFTMRWNRAERDLMTPLTRLYGRAMKPATIRKRVRALLAEKWAERPKDLRTLDLSRDITPDWYLSQDMAGYVFYVDRFADSMSGVADRILYLQLLGIRYAHFMPCLKPRPGDSDGGYAVMDYGKIDPRLGSMGDFKRVAKKMRKAGISPCIDMVLNHTAREHDWAVRARKGDPFYQGFYRLYDDATIPLAYEESLLEVFPDQAPGNFTWDDDLGKWVWTTFNTFQWDLNWENPEVFLAILGIILDLANSGAEVLRLDAVAFMWKRLGTVCQNEPEVHDILQAINQAASVAAPAVIFKAEAIVGPHQLVPYLGAGRHTGKVSNLAYHNSLMVQYWSALATGKADLMTHVLRTHFPERFTNAQWATYIRCHDDIGWAITEDDAETVGATGPGHRKFLTDFYAGRFPGSFARGADFQVNERTGDARTNGTTAALTGLQAAGTPEEIDLAVLRILLGHALIAGFGGMPLIYMGDEIGLPNDESFRDDPDRAADGRWMQRPAMDWATAETAPGADTPAGRIWRGTRHILRVRAEIDALRGDVPARVLDTGHDKLLVVRRPGTEGTLTGLYNITAEDQQIEAQRIGIDPDAIPMDMLTGTMPTREADRIVVPPYGAVWLHEELR</sequence>
<dbReference type="SMART" id="SM00642">
    <property type="entry name" value="Aamy"/>
    <property type="match status" value="1"/>
</dbReference>
<dbReference type="PANTHER" id="PTHR10357">
    <property type="entry name" value="ALPHA-AMYLASE FAMILY MEMBER"/>
    <property type="match status" value="1"/>
</dbReference>
<dbReference type="InterPro" id="IPR006047">
    <property type="entry name" value="GH13_cat_dom"/>
</dbReference>
<dbReference type="OrthoDB" id="9805159at2"/>
<dbReference type="RefSeq" id="WP_085853092.1">
    <property type="nucleotide sequence ID" value="NZ_FOPF01000002.1"/>
</dbReference>
<dbReference type="InterPro" id="IPR044077">
    <property type="entry name" value="Amylosucrase"/>
</dbReference>
<keyword evidence="2" id="KW-0328">Glycosyltransferase</keyword>
<dbReference type="Pfam" id="PF00128">
    <property type="entry name" value="Alpha-amylase"/>
    <property type="match status" value="1"/>
</dbReference>
<evidence type="ECO:0000313" key="2">
    <source>
        <dbReference type="EMBL" id="SLN27474.1"/>
    </source>
</evidence>
<dbReference type="GO" id="GO:0047669">
    <property type="term" value="F:amylosucrase activity"/>
    <property type="evidence" value="ECO:0007669"/>
    <property type="project" value="UniProtKB-EC"/>
</dbReference>
<dbReference type="Proteomes" id="UP000193870">
    <property type="component" value="Unassembled WGS sequence"/>
</dbReference>
<dbReference type="CDD" id="cd11324">
    <property type="entry name" value="AmyAc_Amylosucrase"/>
    <property type="match status" value="1"/>
</dbReference>
<dbReference type="AlphaFoldDB" id="A0A1Y5RXU4"/>
<dbReference type="Gene3D" id="3.90.400.10">
    <property type="entry name" value="Oligo-1,6-glucosidase, Domain 2"/>
    <property type="match status" value="1"/>
</dbReference>
<accession>A0A1Y5RXU4</accession>
<evidence type="ECO:0000259" key="1">
    <source>
        <dbReference type="SMART" id="SM00642"/>
    </source>
</evidence>
<keyword evidence="3" id="KW-1185">Reference proteome</keyword>
<dbReference type="GO" id="GO:0005975">
    <property type="term" value="P:carbohydrate metabolic process"/>
    <property type="evidence" value="ECO:0007669"/>
    <property type="project" value="InterPro"/>
</dbReference>
<reference evidence="2 3" key="1">
    <citation type="submission" date="2017-03" db="EMBL/GenBank/DDBJ databases">
        <authorList>
            <person name="Afonso C.L."/>
            <person name="Miller P.J."/>
            <person name="Scott M.A."/>
            <person name="Spackman E."/>
            <person name="Goraichik I."/>
            <person name="Dimitrov K.M."/>
            <person name="Suarez D.L."/>
            <person name="Swayne D.E."/>
        </authorList>
    </citation>
    <scope>NUCLEOTIDE SEQUENCE [LARGE SCALE GENOMIC DNA]</scope>
    <source>
        <strain evidence="2 3">CECT 7066</strain>
    </source>
</reference>
<dbReference type="EC" id="2.4.1.4" evidence="2"/>
<evidence type="ECO:0000313" key="3">
    <source>
        <dbReference type="Proteomes" id="UP000193870"/>
    </source>
</evidence>
<dbReference type="InterPro" id="IPR013780">
    <property type="entry name" value="Glyco_hydro_b"/>
</dbReference>
<dbReference type="Gene3D" id="3.20.20.80">
    <property type="entry name" value="Glycosidases"/>
    <property type="match status" value="1"/>
</dbReference>
<dbReference type="InterPro" id="IPR017853">
    <property type="entry name" value="GH"/>
</dbReference>
<keyword evidence="2" id="KW-0808">Transferase</keyword>
<gene>
    <name evidence="2" type="primary">ams</name>
    <name evidence="2" type="ORF">PAM7066_01075</name>
</gene>
<organism evidence="2 3">
    <name type="scientific">Palleronia marisminoris</name>
    <dbReference type="NCBI Taxonomy" id="315423"/>
    <lineage>
        <taxon>Bacteria</taxon>
        <taxon>Pseudomonadati</taxon>
        <taxon>Pseudomonadota</taxon>
        <taxon>Alphaproteobacteria</taxon>
        <taxon>Rhodobacterales</taxon>
        <taxon>Roseobacteraceae</taxon>
        <taxon>Palleronia</taxon>
    </lineage>
</organism>
<protein>
    <submittedName>
        <fullName evidence="2">Amylosucrase</fullName>
        <ecNumber evidence="2">2.4.1.4</ecNumber>
    </submittedName>
</protein>
<feature type="domain" description="Glycosyl hydrolase family 13 catalytic" evidence="1">
    <location>
        <begin position="88"/>
        <end position="524"/>
    </location>
</feature>
<dbReference type="EMBL" id="FWFV01000002">
    <property type="protein sequence ID" value="SLN27474.1"/>
    <property type="molecule type" value="Genomic_DNA"/>
</dbReference>
<name>A0A1Y5RXU4_9RHOB</name>
<proteinExistence type="predicted"/>
<dbReference type="Gene3D" id="2.60.40.1180">
    <property type="entry name" value="Golgi alpha-mannosidase II"/>
    <property type="match status" value="1"/>
</dbReference>
<dbReference type="SUPFAM" id="SSF51445">
    <property type="entry name" value="(Trans)glycosidases"/>
    <property type="match status" value="1"/>
</dbReference>